<dbReference type="Pfam" id="PF07679">
    <property type="entry name" value="I-set"/>
    <property type="match status" value="2"/>
</dbReference>
<feature type="domain" description="Fibronectin type-III" evidence="6">
    <location>
        <begin position="1091"/>
        <end position="1187"/>
    </location>
</feature>
<protein>
    <submittedName>
        <fullName evidence="8">Uncharacterized protein</fullName>
    </submittedName>
</protein>
<evidence type="ECO:0000313" key="8">
    <source>
        <dbReference type="WBParaSite" id="ACRNAN_scaffold155.g31356.t1"/>
    </source>
</evidence>
<dbReference type="GO" id="GO:0007411">
    <property type="term" value="P:axon guidance"/>
    <property type="evidence" value="ECO:0007669"/>
    <property type="project" value="TreeGrafter"/>
</dbReference>
<dbReference type="SUPFAM" id="SSF48726">
    <property type="entry name" value="Immunoglobulin"/>
    <property type="match status" value="3"/>
</dbReference>
<dbReference type="PANTHER" id="PTHR10075">
    <property type="entry name" value="BASIGIN RELATED"/>
    <property type="match status" value="1"/>
</dbReference>
<dbReference type="Proteomes" id="UP000887540">
    <property type="component" value="Unplaced"/>
</dbReference>
<evidence type="ECO:0000256" key="1">
    <source>
        <dbReference type="ARBA" id="ARBA00022737"/>
    </source>
</evidence>
<feature type="compositionally biased region" description="Polar residues" evidence="3">
    <location>
        <begin position="1441"/>
        <end position="1452"/>
    </location>
</feature>
<keyword evidence="7" id="KW-1185">Reference proteome</keyword>
<evidence type="ECO:0000256" key="4">
    <source>
        <dbReference type="SAM" id="Phobius"/>
    </source>
</evidence>
<dbReference type="SUPFAM" id="SSF49265">
    <property type="entry name" value="Fibronectin type III"/>
    <property type="match status" value="1"/>
</dbReference>
<dbReference type="PANTHER" id="PTHR10075:SF100">
    <property type="entry name" value="FASCICLIN-2"/>
    <property type="match status" value="1"/>
</dbReference>
<dbReference type="InterPro" id="IPR003599">
    <property type="entry name" value="Ig_sub"/>
</dbReference>
<dbReference type="GO" id="GO:0007156">
    <property type="term" value="P:homophilic cell adhesion via plasma membrane adhesion molecules"/>
    <property type="evidence" value="ECO:0007669"/>
    <property type="project" value="TreeGrafter"/>
</dbReference>
<dbReference type="GO" id="GO:0005886">
    <property type="term" value="C:plasma membrane"/>
    <property type="evidence" value="ECO:0007669"/>
    <property type="project" value="TreeGrafter"/>
</dbReference>
<dbReference type="InterPro" id="IPR013783">
    <property type="entry name" value="Ig-like_fold"/>
</dbReference>
<keyword evidence="2" id="KW-0393">Immunoglobulin domain</keyword>
<feature type="compositionally biased region" description="Basic and acidic residues" evidence="3">
    <location>
        <begin position="1354"/>
        <end position="1366"/>
    </location>
</feature>
<keyword evidence="4" id="KW-0812">Transmembrane</keyword>
<feature type="compositionally biased region" description="Polar residues" evidence="3">
    <location>
        <begin position="1388"/>
        <end position="1404"/>
    </location>
</feature>
<feature type="region of interest" description="Disordered" evidence="3">
    <location>
        <begin position="1354"/>
        <end position="1404"/>
    </location>
</feature>
<dbReference type="InterPro" id="IPR036116">
    <property type="entry name" value="FN3_sf"/>
</dbReference>
<dbReference type="InterPro" id="IPR003598">
    <property type="entry name" value="Ig_sub2"/>
</dbReference>
<dbReference type="Gene3D" id="2.60.40.10">
    <property type="entry name" value="Immunoglobulins"/>
    <property type="match status" value="5"/>
</dbReference>
<evidence type="ECO:0000259" key="5">
    <source>
        <dbReference type="PROSITE" id="PS50835"/>
    </source>
</evidence>
<feature type="domain" description="Ig-like" evidence="5">
    <location>
        <begin position="194"/>
        <end position="297"/>
    </location>
</feature>
<evidence type="ECO:0000256" key="2">
    <source>
        <dbReference type="ARBA" id="ARBA00023319"/>
    </source>
</evidence>
<accession>A0A914CXZ3</accession>
<dbReference type="GO" id="GO:0070593">
    <property type="term" value="P:dendrite self-avoidance"/>
    <property type="evidence" value="ECO:0007669"/>
    <property type="project" value="TreeGrafter"/>
</dbReference>
<evidence type="ECO:0000313" key="7">
    <source>
        <dbReference type="Proteomes" id="UP000887540"/>
    </source>
</evidence>
<feature type="domain" description="Fibronectin type-III" evidence="6">
    <location>
        <begin position="969"/>
        <end position="1086"/>
    </location>
</feature>
<dbReference type="SMART" id="SM00408">
    <property type="entry name" value="IGc2"/>
    <property type="match status" value="3"/>
</dbReference>
<sequence>MLFIHFKAYFRNASDVLPAHSVVEPPSSATGYIIGVIASSDATASNAASQQDDLIESSCHCIHVPEAALDIALPTRRHFKKSNAPTTSIASKNSSKSQAKCVLNGKRSTHFLSKLNHVTFLFSIISFLSILYITPSTANNVLPKQRLQSSEDSPIISPQQIQSFGSDRIKRDLSNFSSTTTNDKEEDEDSNAPPTVLVHFLRLISFTGKEFSRIPDFGKGEVFSVVESDFPVKLKCQAELHPYFWPDNSTNIKLNVSWVDSNNHLLSQTELLILDRFDNQSDYRCIANIPSLEKIVAGRLLSRAVKFKAQNVQTITIEPTFSNISIGGYGRFICTVSNKNGSERIIWLKDGSKLEENKRIRIFSTDRESILHILDATPTDNGSYTCELEETSKFFNSIATLNVAELDSSEGKPKSVVVTPPSTIYAKEGSDSIVECLFPTAAVNTVWYKIDGEKDGVITKFFLKRDTAFVFHNASPENQGDYVCETTDESGIHYQNKFKLEVYDASLDYDANLDYEEEYFNNVTKKQGTPFKLLCQIYPQLDESPDMATWYKDGKRLQPLPRHKITKVTQGIVPGLVLLISIVEASDEGIYQCVIRKGNSERLQQTALAVEVTTNETLTNFIVVIDHVKACFNLFFDVPKSVDPNYARVATYFLVYYNSNNASSLNSVPLSSASCFNNRTCTMSCCSPNFSFKHATDYTLQISMVLSEEGSVITPLSAPVHVTSWDASATKGLDMDVLYMEQNQELLIKWQGPPPGSIEGQIQKLVLELLNATRRSTLHLSTLPKIPINLSKEDSIYVLTNITQPFAYRMRIIPITRAGFPPSFALESMENFGFILFTSSEDEIGTANSDLLAPTIQVGQVELKPVLEVEWEPPKEFGKGANKINKIAIKYQHLMKPRRKFEIVERPVSDLKTQLFKNVESGEMYQVCAAYITSNNAHGFWRCITTSVRDINGKLNHYIEDEINIPDELPSPVVCEEANCKCEESPVIKGAMRVKWDPPKIPVENDEDEEEVPEEVYTAATYIVHYTLNETDPNGEDFKTQVPHSQFSVDLPILLPNTTYRIMIEAQNEHGNGVDGTFFSCTTPIGAELPAPSRIEYYPINETAAMIEWEPLKLNKNSTIVDGYTLFWQQDGRAIQNRSIMGAEINSTILSNLTTESIYEVFLASRSPQTGISRRHSSKLVIKLPKDLNKKRRAPTPFHETKEFKATVLLSLLCATIVLCCCLGVICAYFRCQRSGSYKKIWSWCRNKRRPNIDETELQILPRLSLNARTSLTNANTEVAPSTGRTTLPSIPEIDMETESLIALKSPKMIDSKGGPSGFRPRGYRRYQQLVSDPDFLQQISELNQEPIIHPADKQEESAPHPHEEPEITSCPLPSKENHHGEGELGTPTKSPNSPDPKPSTSSPVFVHSIVTAEVHDEPTEEDNNLSSNETDFDPVLSDVPSISTSEHAQTSPRAISFEHLHNKPNGHGKGSNSSIEVFRSKSSSALNHFFDRDFCHGFRQPCQNPTSWQQQKLKDRQQEAVPCPTKHEVDSHSLFEQRKHGGHSSNHNGWHSTSNTTILPVAAPPATSLPNLTDSGIVFDDLHGTNGYGTTSSKVAANDGMDDIDEGSGKSTICHSDSRLIFVPSTMLSPSKPTAAESACTTFDLASLFSNQPKVKGHRRPNGCRLNSIGT</sequence>
<evidence type="ECO:0000256" key="3">
    <source>
        <dbReference type="SAM" id="MobiDB-lite"/>
    </source>
</evidence>
<proteinExistence type="predicted"/>
<feature type="domain" description="Ig-like" evidence="5">
    <location>
        <begin position="313"/>
        <end position="402"/>
    </location>
</feature>
<organism evidence="7 8">
    <name type="scientific">Acrobeloides nanus</name>
    <dbReference type="NCBI Taxonomy" id="290746"/>
    <lineage>
        <taxon>Eukaryota</taxon>
        <taxon>Metazoa</taxon>
        <taxon>Ecdysozoa</taxon>
        <taxon>Nematoda</taxon>
        <taxon>Chromadorea</taxon>
        <taxon>Rhabditida</taxon>
        <taxon>Tylenchina</taxon>
        <taxon>Cephalobomorpha</taxon>
        <taxon>Cephaloboidea</taxon>
        <taxon>Cephalobidae</taxon>
        <taxon>Acrobeloides</taxon>
    </lineage>
</organism>
<dbReference type="GO" id="GO:0098632">
    <property type="term" value="F:cell-cell adhesion mediator activity"/>
    <property type="evidence" value="ECO:0007669"/>
    <property type="project" value="TreeGrafter"/>
</dbReference>
<dbReference type="GO" id="GO:0030424">
    <property type="term" value="C:axon"/>
    <property type="evidence" value="ECO:0007669"/>
    <property type="project" value="TreeGrafter"/>
</dbReference>
<dbReference type="InterPro" id="IPR003961">
    <property type="entry name" value="FN3_dom"/>
</dbReference>
<feature type="transmembrane region" description="Helical" evidence="4">
    <location>
        <begin position="1208"/>
        <end position="1230"/>
    </location>
</feature>
<dbReference type="CDD" id="cd00096">
    <property type="entry name" value="Ig"/>
    <property type="match status" value="2"/>
</dbReference>
<dbReference type="InterPro" id="IPR036179">
    <property type="entry name" value="Ig-like_dom_sf"/>
</dbReference>
<dbReference type="PROSITE" id="PS50853">
    <property type="entry name" value="FN3"/>
    <property type="match status" value="2"/>
</dbReference>
<evidence type="ECO:0000259" key="6">
    <source>
        <dbReference type="PROSITE" id="PS50853"/>
    </source>
</evidence>
<feature type="domain" description="Ig-like" evidence="5">
    <location>
        <begin position="413"/>
        <end position="499"/>
    </location>
</feature>
<feature type="domain" description="Ig-like" evidence="5">
    <location>
        <begin position="527"/>
        <end position="609"/>
    </location>
</feature>
<dbReference type="InterPro" id="IPR007110">
    <property type="entry name" value="Ig-like_dom"/>
</dbReference>
<dbReference type="CDD" id="cd00063">
    <property type="entry name" value="FN3"/>
    <property type="match status" value="1"/>
</dbReference>
<dbReference type="SMART" id="SM00060">
    <property type="entry name" value="FN3"/>
    <property type="match status" value="2"/>
</dbReference>
<keyword evidence="4" id="KW-0472">Membrane</keyword>
<dbReference type="InterPro" id="IPR013098">
    <property type="entry name" value="Ig_I-set"/>
</dbReference>
<feature type="region of interest" description="Disordered" evidence="3">
    <location>
        <begin position="1416"/>
        <end position="1452"/>
    </location>
</feature>
<dbReference type="WBParaSite" id="ACRNAN_scaffold155.g31356.t1">
    <property type="protein sequence ID" value="ACRNAN_scaffold155.g31356.t1"/>
    <property type="gene ID" value="ACRNAN_scaffold155.g31356"/>
</dbReference>
<dbReference type="PROSITE" id="PS50835">
    <property type="entry name" value="IG_LIKE"/>
    <property type="match status" value="4"/>
</dbReference>
<keyword evidence="1" id="KW-0677">Repeat</keyword>
<reference evidence="8" key="1">
    <citation type="submission" date="2022-11" db="UniProtKB">
        <authorList>
            <consortium name="WormBaseParasite"/>
        </authorList>
    </citation>
    <scope>IDENTIFICATION</scope>
</reference>
<dbReference type="SMART" id="SM00409">
    <property type="entry name" value="IG"/>
    <property type="match status" value="3"/>
</dbReference>
<keyword evidence="4" id="KW-1133">Transmembrane helix</keyword>
<name>A0A914CXZ3_9BILA</name>